<dbReference type="PANTHER" id="PTHR35272">
    <property type="entry name" value="THIOL:DISULFIDE INTERCHANGE PROTEIN DSBC-RELATED"/>
    <property type="match status" value="1"/>
</dbReference>
<organism evidence="10 11">
    <name type="scientific">Moritella marina ATCC 15381</name>
    <dbReference type="NCBI Taxonomy" id="1202962"/>
    <lineage>
        <taxon>Bacteria</taxon>
        <taxon>Pseudomonadati</taxon>
        <taxon>Pseudomonadota</taxon>
        <taxon>Gammaproteobacteria</taxon>
        <taxon>Alteromonadales</taxon>
        <taxon>Moritellaceae</taxon>
        <taxon>Moritella</taxon>
    </lineage>
</organism>
<dbReference type="RefSeq" id="WP_019442374.1">
    <property type="nucleotide sequence ID" value="NZ_ALOE01000029.1"/>
</dbReference>
<dbReference type="InterPro" id="IPR051470">
    <property type="entry name" value="Thiol:disulfide_interchange"/>
</dbReference>
<keyword evidence="6 7" id="KW-0676">Redox-active center</keyword>
<keyword evidence="3 7" id="KW-0732">Signal</keyword>
<dbReference type="KEGG" id="mmaa:FR932_15640"/>
<dbReference type="InterPro" id="IPR033954">
    <property type="entry name" value="DiS-bond_Isoase_DsbC/G"/>
</dbReference>
<dbReference type="SUPFAM" id="SSF54423">
    <property type="entry name" value="DsbC/DsbG N-terminal domain-like"/>
    <property type="match status" value="1"/>
</dbReference>
<dbReference type="InterPro" id="IPR009094">
    <property type="entry name" value="DiS-bond_isomerase_DsbC/G_N_sf"/>
</dbReference>
<sequence length="270" mass="28877">MLKKVLITAIAAGLVGSFVLGINGAPKQASVTKDVAVQTVAAKAEDLSAKLSPEHQDISRLLAAKLNFKVSSVSDSAIPGLFEVVTEQGIFYVNADASNLIQGSLYQVSDAGVIDLTEQAMGKVRQQAIQALAGETIDYPAENEKYSITVFTDINCGYCRKLHNEVAELNQLGVSVKYLAFPRGGLNSPTYQDMASIWCAEDQAQAMNNAKRGGKVVPEMCTNTVAKQYELGRRLGVTGTPAIVFDNGQMQPGYVPAAQLVSILEQMDKS</sequence>
<evidence type="ECO:0000313" key="10">
    <source>
        <dbReference type="EMBL" id="QFI39186.1"/>
    </source>
</evidence>
<dbReference type="GO" id="GO:0042597">
    <property type="term" value="C:periplasmic space"/>
    <property type="evidence" value="ECO:0007669"/>
    <property type="project" value="UniProtKB-SubCell"/>
</dbReference>
<dbReference type="GO" id="GO:0016853">
    <property type="term" value="F:isomerase activity"/>
    <property type="evidence" value="ECO:0007669"/>
    <property type="project" value="UniProtKB-KW"/>
</dbReference>
<dbReference type="InterPro" id="IPR012336">
    <property type="entry name" value="Thioredoxin-like_fold"/>
</dbReference>
<dbReference type="Gene3D" id="3.10.450.70">
    <property type="entry name" value="Disulphide bond isomerase, DsbC/G, N-terminal"/>
    <property type="match status" value="1"/>
</dbReference>
<comment type="function">
    <text evidence="7">Required for disulfide bond formation in some periplasmic proteins. Acts by transferring its disulfide bond to other proteins and is reduced in the process.</text>
</comment>
<keyword evidence="5" id="KW-1015">Disulfide bond</keyword>
<reference evidence="10 11" key="1">
    <citation type="submission" date="2019-09" db="EMBL/GenBank/DDBJ databases">
        <title>Hybrid Assembly of the complete Genome of the Deep-Sea Bacterium Moritella marina from long Nanopore and Illumina reads.</title>
        <authorList>
            <person name="Magin S."/>
            <person name="Georgoulis A."/>
            <person name="Papadimitriou K."/>
            <person name="Iliakis G."/>
            <person name="Vorgias C.E."/>
        </authorList>
    </citation>
    <scope>NUCLEOTIDE SEQUENCE [LARGE SCALE GENOMIC DNA]</scope>
    <source>
        <strain evidence="10 11">MP-1</strain>
    </source>
</reference>
<dbReference type="OrthoDB" id="12976at2"/>
<keyword evidence="10" id="KW-0413">Isomerase</keyword>
<dbReference type="Gene3D" id="3.40.30.10">
    <property type="entry name" value="Glutaredoxin"/>
    <property type="match status" value="1"/>
</dbReference>
<dbReference type="PANTHER" id="PTHR35272:SF3">
    <property type="entry name" value="THIOL:DISULFIDE INTERCHANGE PROTEIN DSBC"/>
    <property type="match status" value="1"/>
</dbReference>
<keyword evidence="4 7" id="KW-0574">Periplasm</keyword>
<evidence type="ECO:0000256" key="4">
    <source>
        <dbReference type="ARBA" id="ARBA00022764"/>
    </source>
</evidence>
<dbReference type="Pfam" id="PF13098">
    <property type="entry name" value="Thioredoxin_2"/>
    <property type="match status" value="1"/>
</dbReference>
<evidence type="ECO:0000256" key="3">
    <source>
        <dbReference type="ARBA" id="ARBA00022729"/>
    </source>
</evidence>
<comment type="similarity">
    <text evidence="2 7">Belongs to the thioredoxin family. DsbC subfamily.</text>
</comment>
<dbReference type="InterPro" id="IPR018950">
    <property type="entry name" value="DiS-bond_isomerase_DsbC/G_N"/>
</dbReference>
<dbReference type="InterPro" id="IPR017937">
    <property type="entry name" value="Thioredoxin_CS"/>
</dbReference>
<dbReference type="InterPro" id="IPR036249">
    <property type="entry name" value="Thioredoxin-like_sf"/>
</dbReference>
<keyword evidence="11" id="KW-1185">Reference proteome</keyword>
<evidence type="ECO:0000259" key="8">
    <source>
        <dbReference type="Pfam" id="PF10411"/>
    </source>
</evidence>
<accession>A0A5J6WM08</accession>
<evidence type="ECO:0000256" key="6">
    <source>
        <dbReference type="ARBA" id="ARBA00023284"/>
    </source>
</evidence>
<evidence type="ECO:0000313" key="11">
    <source>
        <dbReference type="Proteomes" id="UP000327424"/>
    </source>
</evidence>
<evidence type="ECO:0000256" key="1">
    <source>
        <dbReference type="ARBA" id="ARBA00004418"/>
    </source>
</evidence>
<feature type="domain" description="Thioredoxin-like fold" evidence="9">
    <location>
        <begin position="141"/>
        <end position="264"/>
    </location>
</feature>
<dbReference type="SUPFAM" id="SSF52833">
    <property type="entry name" value="Thioredoxin-like"/>
    <property type="match status" value="1"/>
</dbReference>
<name>A0A5J6WM08_MORMI</name>
<evidence type="ECO:0000256" key="7">
    <source>
        <dbReference type="RuleBase" id="RU364038"/>
    </source>
</evidence>
<protein>
    <recommendedName>
        <fullName evidence="7">Thiol:disulfide interchange protein</fullName>
    </recommendedName>
</protein>
<evidence type="ECO:0000259" key="9">
    <source>
        <dbReference type="Pfam" id="PF13098"/>
    </source>
</evidence>
<dbReference type="NCBIfam" id="NF008129">
    <property type="entry name" value="PRK10877.1"/>
    <property type="match status" value="1"/>
</dbReference>
<dbReference type="AlphaFoldDB" id="A0A5J6WM08"/>
<proteinExistence type="inferred from homology"/>
<dbReference type="PROSITE" id="PS00194">
    <property type="entry name" value="THIOREDOXIN_1"/>
    <property type="match status" value="1"/>
</dbReference>
<feature type="domain" description="Disulphide bond isomerase DsbC/G N-terminal" evidence="8">
    <location>
        <begin position="53"/>
        <end position="118"/>
    </location>
</feature>
<dbReference type="Pfam" id="PF10411">
    <property type="entry name" value="DsbC_N"/>
    <property type="match status" value="1"/>
</dbReference>
<comment type="subcellular location">
    <subcellularLocation>
        <location evidence="1 7">Periplasm</location>
    </subcellularLocation>
</comment>
<gene>
    <name evidence="10" type="primary">dsbC</name>
    <name evidence="10" type="ORF">FR932_15640</name>
</gene>
<dbReference type="Proteomes" id="UP000327424">
    <property type="component" value="Chromosome"/>
</dbReference>
<dbReference type="EMBL" id="CP044399">
    <property type="protein sequence ID" value="QFI39186.1"/>
    <property type="molecule type" value="Genomic_DNA"/>
</dbReference>
<dbReference type="CDD" id="cd03020">
    <property type="entry name" value="DsbA_DsbC_DsbG"/>
    <property type="match status" value="1"/>
</dbReference>
<evidence type="ECO:0000256" key="2">
    <source>
        <dbReference type="ARBA" id="ARBA00009813"/>
    </source>
</evidence>
<evidence type="ECO:0000256" key="5">
    <source>
        <dbReference type="ARBA" id="ARBA00023157"/>
    </source>
</evidence>